<evidence type="ECO:0000313" key="1">
    <source>
        <dbReference type="EMBL" id="AXK39742.1"/>
    </source>
</evidence>
<accession>A0A345Y740</accession>
<name>A0A345Y740_9NEIS</name>
<dbReference type="Proteomes" id="UP000254537">
    <property type="component" value="Chromosome"/>
</dbReference>
<sequence length="64" mass="6827">MEENKLSLADTFNLKNVTENGDIALLLDKVSEIKDDLAELRALASQQGAGALTAKIDVILGKLS</sequence>
<evidence type="ECO:0000313" key="3">
    <source>
        <dbReference type="Proteomes" id="UP000254537"/>
    </source>
</evidence>
<protein>
    <recommendedName>
        <fullName evidence="5">DUF4404 family protein</fullName>
    </recommendedName>
</protein>
<reference evidence="1 3" key="1">
    <citation type="submission" date="2018-07" db="EMBL/GenBank/DDBJ databases">
        <title>Crenobacter cavernae sp. nov., isolated from a karst cave.</title>
        <authorList>
            <person name="Zhu H."/>
        </authorList>
    </citation>
    <scope>NUCLEOTIDE SEQUENCE [LARGE SCALE GENOMIC DNA]</scope>
    <source>
        <strain evidence="1 3">K1W11S-77</strain>
    </source>
</reference>
<dbReference type="AlphaFoldDB" id="A0A345Y740"/>
<evidence type="ECO:0000313" key="4">
    <source>
        <dbReference type="Proteomes" id="UP000290682"/>
    </source>
</evidence>
<dbReference type="KEGG" id="ccah:DWG20_09985"/>
<dbReference type="EMBL" id="CP031337">
    <property type="protein sequence ID" value="AXK39742.1"/>
    <property type="molecule type" value="Genomic_DNA"/>
</dbReference>
<organism evidence="1 3">
    <name type="scientific">Crenobacter cavernae</name>
    <dbReference type="NCBI Taxonomy" id="2290923"/>
    <lineage>
        <taxon>Bacteria</taxon>
        <taxon>Pseudomonadati</taxon>
        <taxon>Pseudomonadota</taxon>
        <taxon>Betaproteobacteria</taxon>
        <taxon>Neisseriales</taxon>
        <taxon>Neisseriaceae</taxon>
        <taxon>Crenobacter</taxon>
    </lineage>
</organism>
<evidence type="ECO:0000313" key="2">
    <source>
        <dbReference type="EMBL" id="RXZ44111.1"/>
    </source>
</evidence>
<evidence type="ECO:0008006" key="5">
    <source>
        <dbReference type="Google" id="ProtNLM"/>
    </source>
</evidence>
<dbReference type="OrthoDB" id="9947687at2"/>
<keyword evidence="4" id="KW-1185">Reference proteome</keyword>
<reference evidence="2 4" key="2">
    <citation type="submission" date="2018-10" db="EMBL/GenBank/DDBJ databases">
        <title>Draft genome of Fastidiocella sp. strain 375T, a bacterium isolated from a karstic cave dripping water.</title>
        <authorList>
            <person name="Coelho C."/>
            <person name="Verissimo A."/>
            <person name="Tiago I."/>
        </authorList>
    </citation>
    <scope>NUCLEOTIDE SEQUENCE [LARGE SCALE GENOMIC DNA]</scope>
    <source>
        <strain evidence="2 4">CAVE-375</strain>
    </source>
</reference>
<dbReference type="RefSeq" id="WP_115433672.1">
    <property type="nucleotide sequence ID" value="NZ_CP031337.1"/>
</dbReference>
<dbReference type="Proteomes" id="UP000290682">
    <property type="component" value="Unassembled WGS sequence"/>
</dbReference>
<gene>
    <name evidence="1" type="ORF">DWG20_09985</name>
    <name evidence="2" type="ORF">EBB06_06100</name>
</gene>
<dbReference type="EMBL" id="REGR01000004">
    <property type="protein sequence ID" value="RXZ44111.1"/>
    <property type="molecule type" value="Genomic_DNA"/>
</dbReference>
<proteinExistence type="predicted"/>